<dbReference type="Proteomes" id="UP000204049">
    <property type="component" value="Segment"/>
</dbReference>
<accession>M4NMM1</accession>
<name>M4NMM1_9CAUD</name>
<evidence type="ECO:0000313" key="2">
    <source>
        <dbReference type="Proteomes" id="UP000204049"/>
    </source>
</evidence>
<gene>
    <name evidence="1" type="ORF">SWQG_00046</name>
</gene>
<organism evidence="1 2">
    <name type="scientific">Synechococcus phage S-RIP2</name>
    <dbReference type="NCBI Taxonomy" id="754040"/>
    <lineage>
        <taxon>Viruses</taxon>
        <taxon>Duplodnaviria</taxon>
        <taxon>Heunggongvirae</taxon>
        <taxon>Uroviricota</taxon>
        <taxon>Caudoviricetes</taxon>
        <taxon>Autographivirales</taxon>
        <taxon>Sednavirus</taxon>
        <taxon>Sednavirus SRIP2</taxon>
    </lineage>
</organism>
<evidence type="ECO:0000313" key="1">
    <source>
        <dbReference type="EMBL" id="AGG91340.1"/>
    </source>
</evidence>
<dbReference type="RefSeq" id="YP_007673189.1">
    <property type="nucleotide sequence ID" value="NC_020838.1"/>
</dbReference>
<dbReference type="KEGG" id="vg:15009701"/>
<sequence length="87" mass="9871">MDPLIHIAFIHMFITVTRRTSDAVAQLLVSPVLGVVLVEFTNGYSYEYTNVSRRAIMNLLLNPNMSLGFWVNQNCIRPERTACLTLV</sequence>
<reference evidence="1 2" key="1">
    <citation type="submission" date="2010-09" db="EMBL/GenBank/DDBJ databases">
        <title>The Genome Sequence of Synechococcus phage S-RIP2 isolate N1_2007.</title>
        <authorList>
            <consortium name="The Broad Institute Genome Sequencing Platform"/>
            <person name="Henn M.R."/>
            <person name="Marston M."/>
            <person name="Levin J."/>
            <person name="Malboeuf C."/>
            <person name="Casali M."/>
            <person name="Russ C."/>
            <person name="Lennon N."/>
            <person name="Chapman S.B."/>
            <person name="Erlich R."/>
            <person name="Young S.K."/>
            <person name="Yandava C."/>
            <person name="Zeng Q."/>
            <person name="Fitzgerald M.F."/>
            <person name="Alvarado L."/>
            <person name="Anderson S."/>
            <person name="Berlin A."/>
            <person name="Chen Z."/>
            <person name="Freedman E."/>
            <person name="Gellesch M."/>
            <person name="Goldberg J."/>
            <person name="Green L."/>
            <person name="Griggs A."/>
            <person name="Gujja S."/>
            <person name="Heilman E.R."/>
            <person name="Heiman D."/>
            <person name="Hollinger A."/>
            <person name="Howarth C."/>
            <person name="Larson L."/>
            <person name="Mehta T."/>
            <person name="Neiman D."/>
            <person name="Pearson M."/>
            <person name="Roberts A."/>
            <person name="Ryan E."/>
            <person name="Saif S."/>
            <person name="Shea T."/>
            <person name="Shenoy N."/>
            <person name="Sisk P."/>
            <person name="Stolte C."/>
            <person name="Sykes S."/>
            <person name="White J."/>
            <person name="Haas B."/>
            <person name="Nusbaum C."/>
            <person name="Birren B."/>
        </authorList>
    </citation>
    <scope>NUCLEOTIDE SEQUENCE [LARGE SCALE GENOMIC DNA]</scope>
</reference>
<protein>
    <submittedName>
        <fullName evidence="1">Uncharacterized protein</fullName>
    </submittedName>
</protein>
<dbReference type="EMBL" id="HQ317389">
    <property type="protein sequence ID" value="AGG91340.1"/>
    <property type="molecule type" value="Genomic_DNA"/>
</dbReference>
<proteinExistence type="predicted"/>
<keyword evidence="2" id="KW-1185">Reference proteome</keyword>
<dbReference type="GeneID" id="15009701"/>